<protein>
    <submittedName>
        <fullName evidence="2">Uncharacterized protein</fullName>
    </submittedName>
</protein>
<proteinExistence type="predicted"/>
<evidence type="ECO:0000313" key="2">
    <source>
        <dbReference type="EMBL" id="WFC96412.1"/>
    </source>
</evidence>
<dbReference type="AlphaFoldDB" id="A0AAF0DW26"/>
<accession>A0AAF0DW26</accession>
<feature type="compositionally biased region" description="Acidic residues" evidence="1">
    <location>
        <begin position="73"/>
        <end position="85"/>
    </location>
</feature>
<organism evidence="2 3">
    <name type="scientific">Malassezia brasiliensis</name>
    <dbReference type="NCBI Taxonomy" id="1821822"/>
    <lineage>
        <taxon>Eukaryota</taxon>
        <taxon>Fungi</taxon>
        <taxon>Dikarya</taxon>
        <taxon>Basidiomycota</taxon>
        <taxon>Ustilaginomycotina</taxon>
        <taxon>Malasseziomycetes</taxon>
        <taxon>Malasseziales</taxon>
        <taxon>Malasseziaceae</taxon>
        <taxon>Malassezia</taxon>
    </lineage>
</organism>
<evidence type="ECO:0000313" key="3">
    <source>
        <dbReference type="Proteomes" id="UP001216638"/>
    </source>
</evidence>
<dbReference type="Proteomes" id="UP001216638">
    <property type="component" value="Chromosome 3"/>
</dbReference>
<reference evidence="2" key="1">
    <citation type="submission" date="2023-03" db="EMBL/GenBank/DDBJ databases">
        <title>Mating type loci evolution in Malassezia.</title>
        <authorList>
            <person name="Coelho M.A."/>
        </authorList>
    </citation>
    <scope>NUCLEOTIDE SEQUENCE</scope>
    <source>
        <strain evidence="2">CBS 14135</strain>
    </source>
</reference>
<gene>
    <name evidence="2" type="ORF">MBRA1_003069</name>
</gene>
<dbReference type="EMBL" id="CP119953">
    <property type="protein sequence ID" value="WFC96412.1"/>
    <property type="molecule type" value="Genomic_DNA"/>
</dbReference>
<evidence type="ECO:0000256" key="1">
    <source>
        <dbReference type="SAM" id="MobiDB-lite"/>
    </source>
</evidence>
<feature type="region of interest" description="Disordered" evidence="1">
    <location>
        <begin position="29"/>
        <end position="101"/>
    </location>
</feature>
<name>A0AAF0DW26_9BASI</name>
<feature type="compositionally biased region" description="Basic and acidic residues" evidence="1">
    <location>
        <begin position="34"/>
        <end position="47"/>
    </location>
</feature>
<sequence length="101" mass="10820">MKHLTLDYIEQLQTQLEAYRAQCQCEPSIPEPKGNSDEHVAFAHDGMHGCSSLPSSHTSSTSPELKPATETDAVSDDTALDDAPEADACTECVPPPPVVRA</sequence>
<keyword evidence="3" id="KW-1185">Reference proteome</keyword>
<feature type="compositionally biased region" description="Low complexity" evidence="1">
    <location>
        <begin position="51"/>
        <end position="63"/>
    </location>
</feature>